<reference evidence="2 3" key="1">
    <citation type="submission" date="2016-10" db="EMBL/GenBank/DDBJ databases">
        <title>Comparative genomics of Bacillus thuringiensis reveals a path to pathogens against multiple invertebrate hosts.</title>
        <authorList>
            <person name="Zheng J."/>
            <person name="Gao Q."/>
            <person name="Liu H."/>
            <person name="Peng D."/>
            <person name="Ruan L."/>
            <person name="Sun M."/>
        </authorList>
    </citation>
    <scope>NUCLEOTIDE SEQUENCE [LARGE SCALE GENOMIC DNA]</scope>
    <source>
        <strain evidence="2">T30001</strain>
    </source>
</reference>
<dbReference type="EMBL" id="MOOV01000165">
    <property type="protein sequence ID" value="OUB94178.1"/>
    <property type="molecule type" value="Genomic_DNA"/>
</dbReference>
<feature type="region of interest" description="Disordered" evidence="1">
    <location>
        <begin position="94"/>
        <end position="114"/>
    </location>
</feature>
<dbReference type="RefSeq" id="WP_256941973.1">
    <property type="nucleotide sequence ID" value="NZ_MOOV01000165.1"/>
</dbReference>
<dbReference type="AlphaFoldDB" id="A0A9X6N7G0"/>
<organism evidence="2 3">
    <name type="scientific">Bacillus thuringiensis subsp. medellin</name>
    <dbReference type="NCBI Taxonomy" id="79672"/>
    <lineage>
        <taxon>Bacteria</taxon>
        <taxon>Bacillati</taxon>
        <taxon>Bacillota</taxon>
        <taxon>Bacilli</taxon>
        <taxon>Bacillales</taxon>
        <taxon>Bacillaceae</taxon>
        <taxon>Bacillus</taxon>
        <taxon>Bacillus cereus group</taxon>
    </lineage>
</organism>
<gene>
    <name evidence="2" type="ORF">BK784_21020</name>
</gene>
<evidence type="ECO:0000313" key="3">
    <source>
        <dbReference type="Proteomes" id="UP000195160"/>
    </source>
</evidence>
<evidence type="ECO:0000313" key="2">
    <source>
        <dbReference type="EMBL" id="OUB94178.1"/>
    </source>
</evidence>
<comment type="caution">
    <text evidence="2">The sequence shown here is derived from an EMBL/GenBank/DDBJ whole genome shotgun (WGS) entry which is preliminary data.</text>
</comment>
<name>A0A9X6N7G0_BACTV</name>
<evidence type="ECO:0000256" key="1">
    <source>
        <dbReference type="SAM" id="MobiDB-lite"/>
    </source>
</evidence>
<sequence>MKYTIVKYDMELWFDENKEADILKVVDYDLKVGDNAMIDGKVYHVCEKVPQKKLIGVRELRLKSALGNVGDKKRLTSPLRKFRNGVKELGLKPTPEHVEDKKHLTSPLGVFRRQ</sequence>
<dbReference type="Proteomes" id="UP000195160">
    <property type="component" value="Unassembled WGS sequence"/>
</dbReference>
<proteinExistence type="predicted"/>
<accession>A0A9X6N7G0</accession>
<protein>
    <submittedName>
        <fullName evidence="2">Uncharacterized protein</fullName>
    </submittedName>
</protein>
<feature type="compositionally biased region" description="Basic and acidic residues" evidence="1">
    <location>
        <begin position="94"/>
        <end position="103"/>
    </location>
</feature>